<dbReference type="Pfam" id="PF00534">
    <property type="entry name" value="Glycos_transf_1"/>
    <property type="match status" value="1"/>
</dbReference>
<organism evidence="4 5">
    <name type="scientific">Rufibacter hautae</name>
    <dbReference type="NCBI Taxonomy" id="2595005"/>
    <lineage>
        <taxon>Bacteria</taxon>
        <taxon>Pseudomonadati</taxon>
        <taxon>Bacteroidota</taxon>
        <taxon>Cytophagia</taxon>
        <taxon>Cytophagales</taxon>
        <taxon>Hymenobacteraceae</taxon>
        <taxon>Rufibacter</taxon>
    </lineage>
</organism>
<dbReference type="InterPro" id="IPR028098">
    <property type="entry name" value="Glyco_trans_4-like_N"/>
</dbReference>
<dbReference type="PANTHER" id="PTHR46401">
    <property type="entry name" value="GLYCOSYLTRANSFERASE WBBK-RELATED"/>
    <property type="match status" value="1"/>
</dbReference>
<dbReference type="GO" id="GO:0016757">
    <property type="term" value="F:glycosyltransferase activity"/>
    <property type="evidence" value="ECO:0007669"/>
    <property type="project" value="InterPro"/>
</dbReference>
<sequence length="364" mass="40522">MVHSSGIGVYLKQLIPFLLSSFQVTVLGKPEELNGLAWAPSVQVIPMEADIYSIKEQVELVSKIPSCDIFWSPQYNVPLLPIRAKKRLVTIHDTYHLAYRHTLPLAHKLYATAVMKAAVRLADQVITVSHFSKTEIAKYTNCPLEKISVIYNGVDNVRFKADFPEKASKQLREALPQLPEKYLLYVGNVKPHKNLITLLKAYASLNPALQAEYHLVIVGQKQGFITPDQEVFQFLEQHPSLALKVDFTGFVADALLPFLYKCASLSVFPSVYEGFGLPPLESMACGCPVVASSSASIPEVCGGAALYFRALDAEELRIQLENVLTDERLRADLVKKGLKQSKEFTWEKSAAQHLSVLKELLPKG</sequence>
<dbReference type="GO" id="GO:0009103">
    <property type="term" value="P:lipopolysaccharide biosynthetic process"/>
    <property type="evidence" value="ECO:0007669"/>
    <property type="project" value="TreeGrafter"/>
</dbReference>
<dbReference type="InterPro" id="IPR001296">
    <property type="entry name" value="Glyco_trans_1"/>
</dbReference>
<protein>
    <submittedName>
        <fullName evidence="4">Glycosyltransferase family 4 protein</fullName>
    </submittedName>
</protein>
<proteinExistence type="predicted"/>
<dbReference type="Pfam" id="PF13439">
    <property type="entry name" value="Glyco_transf_4"/>
    <property type="match status" value="1"/>
</dbReference>
<dbReference type="AlphaFoldDB" id="A0A5B6TEL3"/>
<dbReference type="PANTHER" id="PTHR46401:SF2">
    <property type="entry name" value="GLYCOSYLTRANSFERASE WBBK-RELATED"/>
    <property type="match status" value="1"/>
</dbReference>
<feature type="domain" description="Glycosyl transferase family 1" evidence="2">
    <location>
        <begin position="177"/>
        <end position="339"/>
    </location>
</feature>
<evidence type="ECO:0000313" key="4">
    <source>
        <dbReference type="EMBL" id="KAA3438907.1"/>
    </source>
</evidence>
<keyword evidence="1 4" id="KW-0808">Transferase</keyword>
<accession>A0A5B6TEL3</accession>
<dbReference type="OrthoDB" id="9801609at2"/>
<dbReference type="Proteomes" id="UP000324133">
    <property type="component" value="Unassembled WGS sequence"/>
</dbReference>
<dbReference type="SUPFAM" id="SSF53756">
    <property type="entry name" value="UDP-Glycosyltransferase/glycogen phosphorylase"/>
    <property type="match status" value="1"/>
</dbReference>
<dbReference type="Gene3D" id="3.40.50.2000">
    <property type="entry name" value="Glycogen Phosphorylase B"/>
    <property type="match status" value="2"/>
</dbReference>
<keyword evidence="5" id="KW-1185">Reference proteome</keyword>
<evidence type="ECO:0000259" key="3">
    <source>
        <dbReference type="Pfam" id="PF13439"/>
    </source>
</evidence>
<evidence type="ECO:0000313" key="5">
    <source>
        <dbReference type="Proteomes" id="UP000324133"/>
    </source>
</evidence>
<comment type="caution">
    <text evidence="4">The sequence shown here is derived from an EMBL/GenBank/DDBJ whole genome shotgun (WGS) entry which is preliminary data.</text>
</comment>
<evidence type="ECO:0000259" key="2">
    <source>
        <dbReference type="Pfam" id="PF00534"/>
    </source>
</evidence>
<dbReference type="EMBL" id="VKKY01000002">
    <property type="protein sequence ID" value="KAA3438907.1"/>
    <property type="molecule type" value="Genomic_DNA"/>
</dbReference>
<name>A0A5B6TEL3_9BACT</name>
<gene>
    <name evidence="4" type="ORF">FOA19_15110</name>
</gene>
<feature type="domain" description="Glycosyltransferase subfamily 4-like N-terminal" evidence="3">
    <location>
        <begin position="67"/>
        <end position="155"/>
    </location>
</feature>
<reference evidence="4 5" key="1">
    <citation type="submission" date="2019-07" db="EMBL/GenBank/DDBJ databases">
        <title>Rufibacter sp. nov., isolated from lake sediment.</title>
        <authorList>
            <person name="Qu J.-H."/>
        </authorList>
    </citation>
    <scope>NUCLEOTIDE SEQUENCE [LARGE SCALE GENOMIC DNA]</scope>
    <source>
        <strain evidence="4 5">NBS58-1</strain>
    </source>
</reference>
<dbReference type="CDD" id="cd03809">
    <property type="entry name" value="GT4_MtfB-like"/>
    <property type="match status" value="1"/>
</dbReference>
<dbReference type="FunFam" id="3.40.50.2000:FF:000119">
    <property type="entry name" value="Glycosyl transferase group 1"/>
    <property type="match status" value="1"/>
</dbReference>
<evidence type="ECO:0000256" key="1">
    <source>
        <dbReference type="ARBA" id="ARBA00022679"/>
    </source>
</evidence>